<keyword evidence="1" id="KW-1133">Transmembrane helix</keyword>
<feature type="transmembrane region" description="Helical" evidence="1">
    <location>
        <begin position="78"/>
        <end position="97"/>
    </location>
</feature>
<keyword evidence="1" id="KW-0472">Membrane</keyword>
<evidence type="ECO:0000313" key="2">
    <source>
        <dbReference type="EMBL" id="AEH06453.1"/>
    </source>
</evidence>
<sequence>MYVENKEINKKYIGFISLIGVLFILLSYFVITLQVYYELTNITNIILNTVLIISGVIINIIVIKLLKLDEKLLENINLLKIYLIVVVIFVNVADWLIQNVFDYFKVINYLPLSFFVGFAGGILASFYLIYGIKRDIYFV</sequence>
<dbReference type="STRING" id="647113.Metok_0471"/>
<dbReference type="GeneID" id="10772593"/>
<protein>
    <submittedName>
        <fullName evidence="2">Uncharacterized protein</fullName>
    </submittedName>
</protein>
<proteinExistence type="predicted"/>
<organism evidence="2 3">
    <name type="scientific">Methanothermococcus okinawensis (strain DSM 14208 / JCM 11175 / IH1)</name>
    <dbReference type="NCBI Taxonomy" id="647113"/>
    <lineage>
        <taxon>Archaea</taxon>
        <taxon>Methanobacteriati</taxon>
        <taxon>Methanobacteriota</taxon>
        <taxon>Methanomada group</taxon>
        <taxon>Methanococci</taxon>
        <taxon>Methanococcales</taxon>
        <taxon>Methanococcaceae</taxon>
        <taxon>Methanothermococcus</taxon>
    </lineage>
</organism>
<dbReference type="HOGENOM" id="CLU_1840593_0_0_2"/>
<dbReference type="AlphaFoldDB" id="F8AL18"/>
<keyword evidence="3" id="KW-1185">Reference proteome</keyword>
<gene>
    <name evidence="2" type="ordered locus">Metok_0471</name>
</gene>
<dbReference type="Proteomes" id="UP000009296">
    <property type="component" value="Chromosome"/>
</dbReference>
<evidence type="ECO:0000313" key="3">
    <source>
        <dbReference type="Proteomes" id="UP000009296"/>
    </source>
</evidence>
<dbReference type="KEGG" id="mok:Metok_0471"/>
<keyword evidence="1" id="KW-0812">Transmembrane</keyword>
<dbReference type="EMBL" id="CP002792">
    <property type="protein sequence ID" value="AEH06453.1"/>
    <property type="molecule type" value="Genomic_DNA"/>
</dbReference>
<evidence type="ECO:0000256" key="1">
    <source>
        <dbReference type="SAM" id="Phobius"/>
    </source>
</evidence>
<accession>F8AL18</accession>
<reference evidence="2" key="1">
    <citation type="submission" date="2011-05" db="EMBL/GenBank/DDBJ databases">
        <title>Complete sequence of chromosome of Methanothermococcus okinawensis IH1.</title>
        <authorList>
            <consortium name="US DOE Joint Genome Institute"/>
            <person name="Lucas S."/>
            <person name="Han J."/>
            <person name="Lapidus A."/>
            <person name="Cheng J.-F."/>
            <person name="Goodwin L."/>
            <person name="Pitluck S."/>
            <person name="Peters L."/>
            <person name="Mikhailova N."/>
            <person name="Held B."/>
            <person name="Han C."/>
            <person name="Tapia R."/>
            <person name="Land M."/>
            <person name="Hauser L."/>
            <person name="Kyrpides N."/>
            <person name="Ivanova N."/>
            <person name="Pagani I."/>
            <person name="Sieprawska-Lupa M."/>
            <person name="Takai K."/>
            <person name="Miyazaki J."/>
            <person name="Whitman W."/>
            <person name="Woyke T."/>
        </authorList>
    </citation>
    <scope>NUCLEOTIDE SEQUENCE</scope>
    <source>
        <strain evidence="2">IH1</strain>
    </source>
</reference>
<feature type="transmembrane region" description="Helical" evidence="1">
    <location>
        <begin position="12"/>
        <end position="33"/>
    </location>
</feature>
<dbReference type="RefSeq" id="WP_013866639.1">
    <property type="nucleotide sequence ID" value="NC_015636.1"/>
</dbReference>
<feature type="transmembrane region" description="Helical" evidence="1">
    <location>
        <begin position="109"/>
        <end position="130"/>
    </location>
</feature>
<name>F8AL18_METOI</name>
<feature type="transmembrane region" description="Helical" evidence="1">
    <location>
        <begin position="45"/>
        <end position="66"/>
    </location>
</feature>